<dbReference type="RefSeq" id="WP_004649664.1">
    <property type="nucleotide sequence ID" value="NZ_KB849167.1"/>
</dbReference>
<feature type="domain" description="Glycosyl transferase family 1" evidence="2">
    <location>
        <begin position="214"/>
        <end position="378"/>
    </location>
</feature>
<dbReference type="PATRIC" id="fig|1217715.3.peg.2951"/>
<evidence type="ECO:0000259" key="2">
    <source>
        <dbReference type="Pfam" id="PF00534"/>
    </source>
</evidence>
<evidence type="ECO:0008006" key="6">
    <source>
        <dbReference type="Google" id="ProtNLM"/>
    </source>
</evidence>
<dbReference type="OrthoDB" id="9792269at2"/>
<dbReference type="AlphaFoldDB" id="N8Q5L8"/>
<name>N8Q5L8_9GAMM</name>
<dbReference type="GO" id="GO:1901135">
    <property type="term" value="P:carbohydrate derivative metabolic process"/>
    <property type="evidence" value="ECO:0007669"/>
    <property type="project" value="UniProtKB-ARBA"/>
</dbReference>
<feature type="transmembrane region" description="Helical" evidence="1">
    <location>
        <begin position="59"/>
        <end position="78"/>
    </location>
</feature>
<dbReference type="InterPro" id="IPR001296">
    <property type="entry name" value="Glyco_trans_1"/>
</dbReference>
<gene>
    <name evidence="4" type="ORF">F994_03023</name>
</gene>
<keyword evidence="1" id="KW-0812">Transmembrane</keyword>
<dbReference type="InterPro" id="IPR028098">
    <property type="entry name" value="Glyco_trans_4-like_N"/>
</dbReference>
<sequence>MNKVGILTTNYPYGVGEQFLEQEILFWGEQTSLEVSLLPYNCKGSQRPVPAKVIINKDFSFSINYFYIFILIFQSFFWKELFYLISSKKISIVNLMRAVKFGLLIYTSFRKLKKNNSSCDLYYSYWSDFFSYGALLLKKHKSIKVLTRMHGYDLYENLYEKNYMPYKRQFINKYDAILLLSDSAKQYLVSSFNYDQNKIKIIPLGVFINKDSALNLTNKNTIKIVSVSNCIQVKRIDKIIDALCLINKKNPDVKIIWHHYGNGILRGDLENQARRKLNTQYISYSFKGQVSNSVLQKNISENSYDLIINSSESEGIPVSLMEAMSKYVVPIAPNIGGIKHLVDRKNGYLISSAAKVEEISDAVLDYIYKQSDEQQLQKISAYHKVKESYNSQINYTNLIKIVERVLGVK</sequence>
<dbReference type="eggNOG" id="COG0438">
    <property type="taxonomic scope" value="Bacteria"/>
</dbReference>
<evidence type="ECO:0000259" key="3">
    <source>
        <dbReference type="Pfam" id="PF13439"/>
    </source>
</evidence>
<keyword evidence="1" id="KW-1133">Transmembrane helix</keyword>
<evidence type="ECO:0000313" key="5">
    <source>
        <dbReference type="Proteomes" id="UP000013086"/>
    </source>
</evidence>
<accession>N8Q5L8</accession>
<evidence type="ECO:0000256" key="1">
    <source>
        <dbReference type="SAM" id="Phobius"/>
    </source>
</evidence>
<dbReference type="Gene3D" id="3.40.50.2000">
    <property type="entry name" value="Glycogen Phosphorylase B"/>
    <property type="match status" value="2"/>
</dbReference>
<feature type="domain" description="Glycosyltransferase subfamily 4-like N-terminal" evidence="3">
    <location>
        <begin position="103"/>
        <end position="206"/>
    </location>
</feature>
<dbReference type="GO" id="GO:0016757">
    <property type="term" value="F:glycosyltransferase activity"/>
    <property type="evidence" value="ECO:0007669"/>
    <property type="project" value="InterPro"/>
</dbReference>
<dbReference type="PANTHER" id="PTHR12526">
    <property type="entry name" value="GLYCOSYLTRANSFERASE"/>
    <property type="match status" value="1"/>
</dbReference>
<dbReference type="Proteomes" id="UP000013086">
    <property type="component" value="Unassembled WGS sequence"/>
</dbReference>
<dbReference type="SUPFAM" id="SSF53756">
    <property type="entry name" value="UDP-Glycosyltransferase/glycogen phosphorylase"/>
    <property type="match status" value="1"/>
</dbReference>
<dbReference type="Pfam" id="PF13439">
    <property type="entry name" value="Glyco_transf_4"/>
    <property type="match status" value="1"/>
</dbReference>
<dbReference type="Pfam" id="PF00534">
    <property type="entry name" value="Glycos_transf_1"/>
    <property type="match status" value="1"/>
</dbReference>
<dbReference type="PANTHER" id="PTHR12526:SF630">
    <property type="entry name" value="GLYCOSYLTRANSFERASE"/>
    <property type="match status" value="1"/>
</dbReference>
<organism evidence="4 5">
    <name type="scientific">Acinetobacter bohemicus ANC 3994</name>
    <dbReference type="NCBI Taxonomy" id="1217715"/>
    <lineage>
        <taxon>Bacteria</taxon>
        <taxon>Pseudomonadati</taxon>
        <taxon>Pseudomonadota</taxon>
        <taxon>Gammaproteobacteria</taxon>
        <taxon>Moraxellales</taxon>
        <taxon>Moraxellaceae</taxon>
        <taxon>Acinetobacter</taxon>
    </lineage>
</organism>
<evidence type="ECO:0000313" key="4">
    <source>
        <dbReference type="EMBL" id="ENU18503.1"/>
    </source>
</evidence>
<comment type="caution">
    <text evidence="4">The sequence shown here is derived from an EMBL/GenBank/DDBJ whole genome shotgun (WGS) entry which is preliminary data.</text>
</comment>
<dbReference type="HOGENOM" id="CLU_055416_0_0_6"/>
<proteinExistence type="predicted"/>
<protein>
    <recommendedName>
        <fullName evidence="6">Glycosyl transferase family 1 domain-containing protein</fullName>
    </recommendedName>
</protein>
<dbReference type="EMBL" id="APOH01000025">
    <property type="protein sequence ID" value="ENU18503.1"/>
    <property type="molecule type" value="Genomic_DNA"/>
</dbReference>
<reference evidence="4 5" key="1">
    <citation type="submission" date="2013-02" db="EMBL/GenBank/DDBJ databases">
        <title>The Genome Sequence of Acinetobacter sp. ANC 3994.</title>
        <authorList>
            <consortium name="The Broad Institute Genome Sequencing Platform"/>
            <consortium name="The Broad Institute Genome Sequencing Center for Infectious Disease"/>
            <person name="Cerqueira G."/>
            <person name="Feldgarden M."/>
            <person name="Courvalin P."/>
            <person name="Perichon B."/>
            <person name="Grillot-Courvalin C."/>
            <person name="Clermont D."/>
            <person name="Rocha E."/>
            <person name="Yoon E.-J."/>
            <person name="Nemec A."/>
            <person name="Walker B."/>
            <person name="Young S.K."/>
            <person name="Zeng Q."/>
            <person name="Gargeya S."/>
            <person name="Fitzgerald M."/>
            <person name="Haas B."/>
            <person name="Abouelleil A."/>
            <person name="Alvarado L."/>
            <person name="Arachchi H.M."/>
            <person name="Berlin A.M."/>
            <person name="Chapman S.B."/>
            <person name="Dewar J."/>
            <person name="Goldberg J."/>
            <person name="Griggs A."/>
            <person name="Gujja S."/>
            <person name="Hansen M."/>
            <person name="Howarth C."/>
            <person name="Imamovic A."/>
            <person name="Larimer J."/>
            <person name="McCowan C."/>
            <person name="Murphy C."/>
            <person name="Neiman D."/>
            <person name="Pearson M."/>
            <person name="Priest M."/>
            <person name="Roberts A."/>
            <person name="Saif S."/>
            <person name="Shea T."/>
            <person name="Sisk P."/>
            <person name="Sykes S."/>
            <person name="Wortman J."/>
            <person name="Nusbaum C."/>
            <person name="Birren B."/>
        </authorList>
    </citation>
    <scope>NUCLEOTIDE SEQUENCE [LARGE SCALE GENOMIC DNA]</scope>
    <source>
        <strain evidence="4 5">ANC 3994</strain>
    </source>
</reference>
<keyword evidence="1" id="KW-0472">Membrane</keyword>